<dbReference type="Pfam" id="PF11741">
    <property type="entry name" value="AMIN"/>
    <property type="match status" value="1"/>
</dbReference>
<dbReference type="InterPro" id="IPR036582">
    <property type="entry name" value="Mao_N_sf"/>
</dbReference>
<dbReference type="InterPro" id="IPR002508">
    <property type="entry name" value="MurNAc-LAA_cat"/>
</dbReference>
<evidence type="ECO:0000259" key="4">
    <source>
        <dbReference type="SMART" id="SM00646"/>
    </source>
</evidence>
<evidence type="ECO:0000256" key="1">
    <source>
        <dbReference type="ARBA" id="ARBA00022801"/>
    </source>
</evidence>
<dbReference type="InterPro" id="IPR012854">
    <property type="entry name" value="Cu_amine_oxidase-like_N"/>
</dbReference>
<feature type="compositionally biased region" description="Basic and acidic residues" evidence="2">
    <location>
        <begin position="183"/>
        <end position="199"/>
    </location>
</feature>
<comment type="caution">
    <text evidence="5">The sequence shown here is derived from an EMBL/GenBank/DDBJ whole genome shotgun (WGS) entry which is preliminary data.</text>
</comment>
<evidence type="ECO:0000256" key="2">
    <source>
        <dbReference type="SAM" id="MobiDB-lite"/>
    </source>
</evidence>
<accession>A0ABT4Q879</accession>
<evidence type="ECO:0000313" key="6">
    <source>
        <dbReference type="Proteomes" id="UP001527882"/>
    </source>
</evidence>
<evidence type="ECO:0000256" key="3">
    <source>
        <dbReference type="SAM" id="SignalP"/>
    </source>
</evidence>
<dbReference type="Pfam" id="PF07833">
    <property type="entry name" value="Cu_amine_oxidN1"/>
    <property type="match status" value="1"/>
</dbReference>
<organism evidence="5 6">
    <name type="scientific">Paenibacillus gyeongsangnamensis</name>
    <dbReference type="NCBI Taxonomy" id="3388067"/>
    <lineage>
        <taxon>Bacteria</taxon>
        <taxon>Bacillati</taxon>
        <taxon>Bacillota</taxon>
        <taxon>Bacilli</taxon>
        <taxon>Bacillales</taxon>
        <taxon>Paenibacillaceae</taxon>
        <taxon>Paenibacillus</taxon>
    </lineage>
</organism>
<feature type="domain" description="MurNAc-LAA" evidence="4">
    <location>
        <begin position="407"/>
        <end position="515"/>
    </location>
</feature>
<dbReference type="EMBL" id="JAQAGZ010000006">
    <property type="protein sequence ID" value="MCZ8512991.1"/>
    <property type="molecule type" value="Genomic_DNA"/>
</dbReference>
<dbReference type="Gene3D" id="3.30.457.10">
    <property type="entry name" value="Copper amine oxidase-like, N-terminal domain"/>
    <property type="match status" value="1"/>
</dbReference>
<name>A0ABT4Q879_9BACL</name>
<keyword evidence="6" id="KW-1185">Reference proteome</keyword>
<dbReference type="SUPFAM" id="SSF53187">
    <property type="entry name" value="Zn-dependent exopeptidases"/>
    <property type="match status" value="1"/>
</dbReference>
<dbReference type="InterPro" id="IPR050695">
    <property type="entry name" value="N-acetylmuramoyl_amidase_3"/>
</dbReference>
<feature type="compositionally biased region" description="Gly residues" evidence="2">
    <location>
        <begin position="156"/>
        <end position="167"/>
    </location>
</feature>
<dbReference type="CDD" id="cd02696">
    <property type="entry name" value="MurNAc-LAA"/>
    <property type="match status" value="1"/>
</dbReference>
<protein>
    <submittedName>
        <fullName evidence="5">N-acetylmuramoyl-L-alanine amidase family protein</fullName>
    </submittedName>
</protein>
<gene>
    <name evidence="5" type="ORF">O9H85_11275</name>
</gene>
<dbReference type="Pfam" id="PF01520">
    <property type="entry name" value="Amidase_3"/>
    <property type="match status" value="1"/>
</dbReference>
<dbReference type="SMART" id="SM00646">
    <property type="entry name" value="Ami_3"/>
    <property type="match status" value="1"/>
</dbReference>
<dbReference type="Proteomes" id="UP001527882">
    <property type="component" value="Unassembled WGS sequence"/>
</dbReference>
<evidence type="ECO:0000313" key="5">
    <source>
        <dbReference type="EMBL" id="MCZ8512991.1"/>
    </source>
</evidence>
<feature type="chain" id="PRO_5047097981" evidence="3">
    <location>
        <begin position="27"/>
        <end position="521"/>
    </location>
</feature>
<dbReference type="PANTHER" id="PTHR30404:SF0">
    <property type="entry name" value="N-ACETYLMURAMOYL-L-ALANINE AMIDASE AMIC"/>
    <property type="match status" value="1"/>
</dbReference>
<dbReference type="Gene3D" id="2.60.40.3500">
    <property type="match status" value="1"/>
</dbReference>
<dbReference type="PANTHER" id="PTHR30404">
    <property type="entry name" value="N-ACETYLMURAMOYL-L-ALANINE AMIDASE"/>
    <property type="match status" value="1"/>
</dbReference>
<proteinExistence type="predicted"/>
<feature type="region of interest" description="Disordered" evidence="2">
    <location>
        <begin position="148"/>
        <end position="227"/>
    </location>
</feature>
<sequence>MKVFTAWMTLLIVSLLCLGGSVSAAASPIELFLNGKPLAAEVAPRIVNQNTIVPVRIIAESLGSKVAWDAKARKVTIDKGTTNIQLWIDKKDATVGSKAYKLETAPTIIDGSTMLPIRFVSEQFGIKVTWDDLTRSVFLFNPDDGNSKQDAAATAGGAGGSVTGTPGGSKTDSLADQPASEIKPGDPVKAGDKTGDGKSGDNTGAPALPPSSPAAGQGTNGGSKNDELPVLQGVTLKDDTLTFRAAGAIAKPNIFYLEGPDRIVVDFPNTKLDPSLLDKVNAQNEGKFPDKNDFVSQIRYSLFSKEPSIVRMVIDLPKKTSFKLGDSSTSPNELSGKLIPVKTRYKVVIDPGHGGKDTGAVSVTKRYEKDFVLALGTKITKLLSQDPNIDVRMTRSDDTFIELADRASFANNLKADLYVSVHANSASKENIGGTETYYYSEQSQPFAELVHKYLLEATGFADRQVKQDRFYVIKNTNMPSILMEVGFLTNRNEDSQMFQDAFQDRVAASIVAAIKKQLNLN</sequence>
<dbReference type="SUPFAM" id="SSF55383">
    <property type="entry name" value="Copper amine oxidase, domain N"/>
    <property type="match status" value="1"/>
</dbReference>
<keyword evidence="1" id="KW-0378">Hydrolase</keyword>
<dbReference type="InterPro" id="IPR021731">
    <property type="entry name" value="AMIN_dom"/>
</dbReference>
<feature type="signal peptide" evidence="3">
    <location>
        <begin position="1"/>
        <end position="26"/>
    </location>
</feature>
<keyword evidence="3" id="KW-0732">Signal</keyword>
<dbReference type="Gene3D" id="3.40.630.40">
    <property type="entry name" value="Zn-dependent exopeptidases"/>
    <property type="match status" value="1"/>
</dbReference>
<reference evidence="5 6" key="1">
    <citation type="submission" date="2022-12" db="EMBL/GenBank/DDBJ databases">
        <title>Draft genome sequence of Paenibacillus sp. dW9.</title>
        <authorList>
            <person name="Choi E.-W."/>
            <person name="Kim D.-U."/>
        </authorList>
    </citation>
    <scope>NUCLEOTIDE SEQUENCE [LARGE SCALE GENOMIC DNA]</scope>
    <source>
        <strain evidence="6">dW9</strain>
    </source>
</reference>
<dbReference type="RefSeq" id="WP_269881454.1">
    <property type="nucleotide sequence ID" value="NZ_JAQAGZ010000006.1"/>
</dbReference>